<evidence type="ECO:0000256" key="3">
    <source>
        <dbReference type="ARBA" id="ARBA00022801"/>
    </source>
</evidence>
<keyword evidence="3 6" id="KW-0378">Hydrolase</keyword>
<proteinExistence type="inferred from homology"/>
<dbReference type="InterPro" id="IPR013785">
    <property type="entry name" value="Aldolase_TIM"/>
</dbReference>
<dbReference type="InterPro" id="IPR038637">
    <property type="entry name" value="NPCBM_sf"/>
</dbReference>
<evidence type="ECO:0000256" key="5">
    <source>
        <dbReference type="ARBA" id="ARBA00023295"/>
    </source>
</evidence>
<feature type="domain" description="Glycosyl hydrolase family 98 putative carbohydrate-binding module" evidence="7">
    <location>
        <begin position="545"/>
        <end position="706"/>
    </location>
</feature>
<dbReference type="FunFam" id="2.60.40.1180:FF:000008">
    <property type="entry name" value="Alpha-galactosidase"/>
    <property type="match status" value="1"/>
</dbReference>
<dbReference type="CDD" id="cd14792">
    <property type="entry name" value="GH27"/>
    <property type="match status" value="1"/>
</dbReference>
<comment type="caution">
    <text evidence="8">The sequence shown here is derived from an EMBL/GenBank/DDBJ whole genome shotgun (WGS) entry which is preliminary data.</text>
</comment>
<evidence type="ECO:0000256" key="1">
    <source>
        <dbReference type="ARBA" id="ARBA00009743"/>
    </source>
</evidence>
<reference evidence="8 9" key="1">
    <citation type="submission" date="2018-03" db="EMBL/GenBank/DDBJ databases">
        <title>Whole genome analyses suggest that Burkholderia sensu lato contains two further novel genera in the rhizoxinica-symbiotica group Mycetohabitans gen. nov., and Trinickia gen. nov.: implications for the evolution of diazotrophy and nodulation in the Burkholderiaceae.</title>
        <authorList>
            <person name="Estrada De Los Santos P."/>
            <person name="Palmer M."/>
            <person name="Chavez-Ramirez B."/>
            <person name="Steenkamp E.T."/>
            <person name="Hirsch A.M."/>
            <person name="Manyaka P."/>
            <person name="Maluk M."/>
            <person name="Lafos M."/>
            <person name="Crook M."/>
            <person name="Gross E."/>
            <person name="Simon M.F."/>
            <person name="Bueno Dos Reis Junior F."/>
            <person name="Poole P.S."/>
            <person name="Venter S.N."/>
            <person name="James E.K."/>
        </authorList>
    </citation>
    <scope>NUCLEOTIDE SEQUENCE [LARGE SCALE GENOMIC DNA]</scope>
    <source>
        <strain evidence="8 9">JPY-366</strain>
    </source>
</reference>
<dbReference type="InterPro" id="IPR017853">
    <property type="entry name" value="GH"/>
</dbReference>
<dbReference type="Pfam" id="PF17801">
    <property type="entry name" value="Melibiase_C"/>
    <property type="match status" value="1"/>
</dbReference>
<dbReference type="Pfam" id="PF08305">
    <property type="entry name" value="NPCBM"/>
    <property type="match status" value="1"/>
</dbReference>
<comment type="similarity">
    <text evidence="1 6">Belongs to the glycosyl hydrolase 27 family.</text>
</comment>
<dbReference type="EC" id="3.2.1.22" evidence="6"/>
<dbReference type="InterPro" id="IPR013222">
    <property type="entry name" value="Glyco_hyd_98_carb-bd"/>
</dbReference>
<keyword evidence="4 6" id="KW-1015">Disulfide bond</keyword>
<dbReference type="GO" id="GO:0005975">
    <property type="term" value="P:carbohydrate metabolic process"/>
    <property type="evidence" value="ECO:0007669"/>
    <property type="project" value="InterPro"/>
</dbReference>
<evidence type="ECO:0000256" key="2">
    <source>
        <dbReference type="ARBA" id="ARBA00022729"/>
    </source>
</evidence>
<dbReference type="EMBL" id="PYUC01000001">
    <property type="protein sequence ID" value="PTB22525.1"/>
    <property type="molecule type" value="Genomic_DNA"/>
</dbReference>
<dbReference type="AlphaFoldDB" id="A0A2T3Y192"/>
<protein>
    <recommendedName>
        <fullName evidence="6">Alpha-galactosidase</fullName>
        <ecNumber evidence="6">3.2.1.22</ecNumber>
    </recommendedName>
    <alternativeName>
        <fullName evidence="6">Melibiase</fullName>
    </alternativeName>
</protein>
<dbReference type="SUPFAM" id="SSF51445">
    <property type="entry name" value="(Trans)glycosidases"/>
    <property type="match status" value="1"/>
</dbReference>
<dbReference type="InterPro" id="IPR002241">
    <property type="entry name" value="Glyco_hydro_27"/>
</dbReference>
<accession>A0A2T3Y192</accession>
<dbReference type="InterPro" id="IPR041233">
    <property type="entry name" value="Melibiase_C"/>
</dbReference>
<dbReference type="GO" id="GO:0004557">
    <property type="term" value="F:alpha-galactosidase activity"/>
    <property type="evidence" value="ECO:0007669"/>
    <property type="project" value="UniProtKB-EC"/>
</dbReference>
<dbReference type="Proteomes" id="UP000240638">
    <property type="component" value="Unassembled WGS sequence"/>
</dbReference>
<dbReference type="Pfam" id="PF16499">
    <property type="entry name" value="Melibiase_2"/>
    <property type="match status" value="1"/>
</dbReference>
<sequence>MRAFGNNEAHCGPHDAYSLGLQAISAIDRTAKACSMSWRETVDTSMHRKFSSLQTIQMDAIGARLAGTAPPADLPKAYFIAWVFAALLMTACASPVFRPPAAFTHKPENVANTRDASLIEQPLDSSNSPMQLDNAPKGMAGRIRFNAAPMGWSSWNRYGGEVNQSLVKAIADAMVSNGMKDAGYQYVNIDDGWMKGRDPQGNIQADPRKFPDGMKALADYIHAKGLKLGIYLANYTVTCIGRGGGGVLYTGSLGHEAQDVRTVTSWGVDLIKYDDCDGTSGSFDAIRNALDSFARDSGKTVYLSVPYVTRLDQFIHTPDSWAAMDIGDSARIASDVRANWASIRHNIDIARVLAPAYVEPGFVIDMDSLEIGNGSLTPAEAQTHMSIWAMMSAPLIAGNDLTLDNGALGLLTNREVIAIDQDPLHFAASEIALRPGPQGDTHVLAKPLSRTGSRAVALLNEGDIEARIKVKFADLGLAKSPASVRDVWAHKDLGVFSSSYEATVAPHGTSLLVIQGQEPALSGSVRLGALHWAYAAFNRIDTSPYTSNIALDAAPPPSRATVYSAPVSTDAVVANDLHAPPLSGPLKIAGASYAEGFGILGAPAQIAYHLDRRCSKFTAKTGVDDSGPVPGAVSFQVWGDGEMLFDSGIMQQGSPAQSVSVDVSNVGMLRLIVLGRTGGQIQNQTGRSGGQSAFDTADWASPRLLCR</sequence>
<dbReference type="InterPro" id="IPR013780">
    <property type="entry name" value="Glyco_hydro_b"/>
</dbReference>
<dbReference type="PROSITE" id="PS00512">
    <property type="entry name" value="ALPHA_GALACTOSIDASE"/>
    <property type="match status" value="1"/>
</dbReference>
<dbReference type="InterPro" id="IPR008979">
    <property type="entry name" value="Galactose-bd-like_sf"/>
</dbReference>
<dbReference type="Gene3D" id="2.60.120.1060">
    <property type="entry name" value="NPCBM/NEW2 domain"/>
    <property type="match status" value="1"/>
</dbReference>
<comment type="catalytic activity">
    <reaction evidence="6">
        <text>Hydrolysis of terminal, non-reducing alpha-D-galactose residues in alpha-D-galactosides, including galactose oligosaccharides, galactomannans and galactolipids.</text>
        <dbReference type="EC" id="3.2.1.22"/>
    </reaction>
</comment>
<name>A0A2T3Y192_9BURK</name>
<dbReference type="SUPFAM" id="SSF51011">
    <property type="entry name" value="Glycosyl hydrolase domain"/>
    <property type="match status" value="1"/>
</dbReference>
<dbReference type="Gene3D" id="2.60.40.1180">
    <property type="entry name" value="Golgi alpha-mannosidase II"/>
    <property type="match status" value="1"/>
</dbReference>
<dbReference type="PANTHER" id="PTHR11452">
    <property type="entry name" value="ALPHA-GALACTOSIDASE/ALPHA-N-ACETYLGALACTOSAMINIDASE"/>
    <property type="match status" value="1"/>
</dbReference>
<keyword evidence="2" id="KW-0732">Signal</keyword>
<gene>
    <name evidence="8" type="ORF">C9I57_01720</name>
</gene>
<dbReference type="PRINTS" id="PR00740">
    <property type="entry name" value="GLHYDRLASE27"/>
</dbReference>
<evidence type="ECO:0000313" key="8">
    <source>
        <dbReference type="EMBL" id="PTB22525.1"/>
    </source>
</evidence>
<dbReference type="InterPro" id="IPR000111">
    <property type="entry name" value="Glyco_hydro_27/36_CS"/>
</dbReference>
<evidence type="ECO:0000256" key="6">
    <source>
        <dbReference type="RuleBase" id="RU361168"/>
    </source>
</evidence>
<organism evidence="8 9">
    <name type="scientific">Trinickia symbiotica</name>
    <dbReference type="NCBI Taxonomy" id="863227"/>
    <lineage>
        <taxon>Bacteria</taxon>
        <taxon>Pseudomonadati</taxon>
        <taxon>Pseudomonadota</taxon>
        <taxon>Betaproteobacteria</taxon>
        <taxon>Burkholderiales</taxon>
        <taxon>Burkholderiaceae</taxon>
        <taxon>Trinickia</taxon>
    </lineage>
</organism>
<dbReference type="SUPFAM" id="SSF49785">
    <property type="entry name" value="Galactose-binding domain-like"/>
    <property type="match status" value="1"/>
</dbReference>
<keyword evidence="5 6" id="KW-0326">Glycosidase</keyword>
<evidence type="ECO:0000313" key="9">
    <source>
        <dbReference type="Proteomes" id="UP000240638"/>
    </source>
</evidence>
<evidence type="ECO:0000259" key="7">
    <source>
        <dbReference type="SMART" id="SM00776"/>
    </source>
</evidence>
<dbReference type="Gene3D" id="3.20.20.70">
    <property type="entry name" value="Aldolase class I"/>
    <property type="match status" value="1"/>
</dbReference>
<dbReference type="SMART" id="SM00776">
    <property type="entry name" value="NPCBM"/>
    <property type="match status" value="1"/>
</dbReference>
<dbReference type="PANTHER" id="PTHR11452:SF75">
    <property type="entry name" value="ALPHA-GALACTOSIDASE MEL1"/>
    <property type="match status" value="1"/>
</dbReference>
<evidence type="ECO:0000256" key="4">
    <source>
        <dbReference type="ARBA" id="ARBA00023157"/>
    </source>
</evidence>